<name>T0GBT6_9LEPT</name>
<dbReference type="STRING" id="1049789.LEP1GSC050_3513"/>
<gene>
    <name evidence="1" type="ORF">LEP1GSC050_3513</name>
</gene>
<keyword evidence="2" id="KW-1185">Reference proteome</keyword>
<comment type="caution">
    <text evidence="1">The sequence shown here is derived from an EMBL/GenBank/DDBJ whole genome shotgun (WGS) entry which is preliminary data.</text>
</comment>
<sequence>MLWLDGLGSPDYIRGRSIQVIKNPSSAGKFHTYKSTIQMF</sequence>
<evidence type="ECO:0000313" key="2">
    <source>
        <dbReference type="Proteomes" id="UP000015454"/>
    </source>
</evidence>
<dbReference type="Proteomes" id="UP000015454">
    <property type="component" value="Unassembled WGS sequence"/>
</dbReference>
<reference evidence="1" key="1">
    <citation type="submission" date="2013-05" db="EMBL/GenBank/DDBJ databases">
        <authorList>
            <person name="Harkins D.M."/>
            <person name="Durkin A.S."/>
            <person name="Brinkac L.M."/>
            <person name="Haft D.H."/>
            <person name="Selengut J.D."/>
            <person name="Sanka R."/>
            <person name="DePew J."/>
            <person name="Purushe J."/>
            <person name="Hartskeerl R.A."/>
            <person name="Ahmed A."/>
            <person name="van der Linden H."/>
            <person name="Goris M.G.A."/>
            <person name="Vinetz J.M."/>
            <person name="Sutton G.G."/>
            <person name="Nierman W.C."/>
            <person name="Fouts D.E."/>
        </authorList>
    </citation>
    <scope>NUCLEOTIDE SEQUENCE [LARGE SCALE GENOMIC DNA]</scope>
    <source>
        <strain evidence="1">5399</strain>
    </source>
</reference>
<dbReference type="EMBL" id="AHMO02000008">
    <property type="protein sequence ID" value="EQA44279.1"/>
    <property type="molecule type" value="Genomic_DNA"/>
</dbReference>
<protein>
    <submittedName>
        <fullName evidence="1">Uncharacterized protein</fullName>
    </submittedName>
</protein>
<dbReference type="AlphaFoldDB" id="T0GBT6"/>
<accession>T0GBT6</accession>
<proteinExistence type="predicted"/>
<evidence type="ECO:0000313" key="1">
    <source>
        <dbReference type="EMBL" id="EQA44279.1"/>
    </source>
</evidence>
<organism evidence="1 2">
    <name type="scientific">Leptospira broomii serovar Hurstbridge str. 5399</name>
    <dbReference type="NCBI Taxonomy" id="1049789"/>
    <lineage>
        <taxon>Bacteria</taxon>
        <taxon>Pseudomonadati</taxon>
        <taxon>Spirochaetota</taxon>
        <taxon>Spirochaetia</taxon>
        <taxon>Leptospirales</taxon>
        <taxon>Leptospiraceae</taxon>
        <taxon>Leptospira</taxon>
    </lineage>
</organism>